<dbReference type="InterPro" id="IPR025543">
    <property type="entry name" value="Dodecin-like"/>
</dbReference>
<dbReference type="EMBL" id="UOEX01000056">
    <property type="protein sequence ID" value="VAW33721.1"/>
    <property type="molecule type" value="Genomic_DNA"/>
</dbReference>
<proteinExistence type="predicted"/>
<name>A0A3B0URL0_9ZZZZ</name>
<dbReference type="Gene3D" id="3.30.1660.10">
    <property type="entry name" value="Flavin-binding protein dodecin"/>
    <property type="match status" value="1"/>
</dbReference>
<dbReference type="Pfam" id="PF07311">
    <property type="entry name" value="Dodecin"/>
    <property type="match status" value="1"/>
</dbReference>
<dbReference type="AlphaFoldDB" id="A0A3B0URL0"/>
<evidence type="ECO:0000313" key="1">
    <source>
        <dbReference type="EMBL" id="VAW33721.1"/>
    </source>
</evidence>
<accession>A0A3B0URL0</accession>
<dbReference type="InterPro" id="IPR009923">
    <property type="entry name" value="Dodecin"/>
</dbReference>
<dbReference type="SUPFAM" id="SSF89807">
    <property type="entry name" value="Dodecin-like"/>
    <property type="match status" value="1"/>
</dbReference>
<dbReference type="PANTHER" id="PTHR39324:SF1">
    <property type="entry name" value="CALCIUM DODECIN"/>
    <property type="match status" value="1"/>
</dbReference>
<reference evidence="1" key="1">
    <citation type="submission" date="2018-06" db="EMBL/GenBank/DDBJ databases">
        <authorList>
            <person name="Zhirakovskaya E."/>
        </authorList>
    </citation>
    <scope>NUCLEOTIDE SEQUENCE</scope>
</reference>
<dbReference type="PANTHER" id="PTHR39324">
    <property type="entry name" value="CALCIUM DODECIN"/>
    <property type="match status" value="1"/>
</dbReference>
<protein>
    <recommendedName>
        <fullName evidence="2">Dodecin (COG3360) Flavin-binding</fullName>
    </recommendedName>
</protein>
<evidence type="ECO:0008006" key="2">
    <source>
        <dbReference type="Google" id="ProtNLM"/>
    </source>
</evidence>
<sequence length="69" mass="7784">MTNSVYQMVEFVGTSKVSWEDAAKNAIANARKKYSDLRVATVKELDMTIEGELVSTFRARVIISFKSHN</sequence>
<organism evidence="1">
    <name type="scientific">hydrothermal vent metagenome</name>
    <dbReference type="NCBI Taxonomy" id="652676"/>
    <lineage>
        <taxon>unclassified sequences</taxon>
        <taxon>metagenomes</taxon>
        <taxon>ecological metagenomes</taxon>
    </lineage>
</organism>
<dbReference type="InterPro" id="IPR036694">
    <property type="entry name" value="Dodecin-like_sf"/>
</dbReference>
<gene>
    <name evidence="1" type="ORF">MNBD_DELTA03-911</name>
</gene>